<evidence type="ECO:0000259" key="4">
    <source>
        <dbReference type="Pfam" id="PF14870"/>
    </source>
</evidence>
<dbReference type="InterPro" id="IPR028203">
    <property type="entry name" value="PSII_CF48-like_dom"/>
</dbReference>
<dbReference type="InterPro" id="IPR026444">
    <property type="entry name" value="Secre_tail"/>
</dbReference>
<dbReference type="Pfam" id="PF18962">
    <property type="entry name" value="Por_Secre_tail"/>
    <property type="match status" value="1"/>
</dbReference>
<dbReference type="AlphaFoldDB" id="A0A1W2G845"/>
<keyword evidence="1" id="KW-0602">Photosynthesis</keyword>
<proteinExistence type="predicted"/>
<keyword evidence="2" id="KW-0604">Photosystem II</keyword>
<feature type="chain" id="PRO_5012235772" evidence="3">
    <location>
        <begin position="19"/>
        <end position="430"/>
    </location>
</feature>
<evidence type="ECO:0000256" key="1">
    <source>
        <dbReference type="ARBA" id="ARBA00022531"/>
    </source>
</evidence>
<evidence type="ECO:0000313" key="7">
    <source>
        <dbReference type="Proteomes" id="UP000192472"/>
    </source>
</evidence>
<dbReference type="PANTHER" id="PTHR47199">
    <property type="entry name" value="PHOTOSYSTEM II STABILITY/ASSEMBLY FACTOR HCF136, CHLOROPLASTIC"/>
    <property type="match status" value="1"/>
</dbReference>
<dbReference type="GO" id="GO:0009523">
    <property type="term" value="C:photosystem II"/>
    <property type="evidence" value="ECO:0007669"/>
    <property type="project" value="UniProtKB-KW"/>
</dbReference>
<dbReference type="Pfam" id="PF14870">
    <property type="entry name" value="PSII_BNR"/>
    <property type="match status" value="1"/>
</dbReference>
<evidence type="ECO:0000256" key="2">
    <source>
        <dbReference type="ARBA" id="ARBA00023276"/>
    </source>
</evidence>
<name>A0A1W2G845_REIFA</name>
<feature type="domain" description="Secretion system C-terminal sorting" evidence="5">
    <location>
        <begin position="352"/>
        <end position="428"/>
    </location>
</feature>
<accession>A0A1W2G845</accession>
<dbReference type="NCBIfam" id="TIGR04183">
    <property type="entry name" value="Por_Secre_tail"/>
    <property type="match status" value="1"/>
</dbReference>
<evidence type="ECO:0000313" key="6">
    <source>
        <dbReference type="EMBL" id="SMD32602.1"/>
    </source>
</evidence>
<feature type="domain" description="Photosynthesis system II assembly factor Ycf48/Hcf136-like" evidence="4">
    <location>
        <begin position="17"/>
        <end position="105"/>
    </location>
</feature>
<dbReference type="PANTHER" id="PTHR47199:SF2">
    <property type="entry name" value="PHOTOSYSTEM II STABILITY_ASSEMBLY FACTOR HCF136, CHLOROPLASTIC"/>
    <property type="match status" value="1"/>
</dbReference>
<feature type="signal peptide" evidence="3">
    <location>
        <begin position="1"/>
        <end position="18"/>
    </location>
</feature>
<keyword evidence="7" id="KW-1185">Reference proteome</keyword>
<dbReference type="OrthoDB" id="9813892at2"/>
<protein>
    <submittedName>
        <fullName evidence="6">Por secretion system C-terminal sorting domain-containing protein</fullName>
    </submittedName>
</protein>
<dbReference type="SUPFAM" id="SSF110296">
    <property type="entry name" value="Oligoxyloglucan reducing end-specific cellobiohydrolase"/>
    <property type="match status" value="1"/>
</dbReference>
<sequence>MYKYFLIAILAFPYFSLAQWKTTDIPLASRYDDVFFLDKTNGWAVNSIKEVYKTTDGGATWSLNFKANSYLRSIEFSTEQIGYLGSLFTSIYRTIDGGETWQDISDRIPFDFAEGGVPGACGLSAPSANTIYMCGIYSSEAPPFVSKSYDAGETWTTYDMSAYATCLVDIFFIDDMEGFVTGCDDRESAKNGGIILHTTDGGESWENVHETKNEGDYVWKIQTPDTVNFFGAVASNPGTPNITFAKSTDKGLTWTSKIVRSGWDHIQAIGFKDAQTGWTGGSSQERTVLFETHDGGDSWEDVSVEDQSGFNRFFMIDGSTLFLTGRQVYKYENDANDEILLNIEKEIHQLSVYPNPTRNQINIELNIGQYTRTHLNLFDTEGKHLKEIRTAILGEGLHQISFSVEDLAPGLYYVALHTNEGLNYVKLIKE</sequence>
<dbReference type="CDD" id="cd15482">
    <property type="entry name" value="Sialidase_non-viral"/>
    <property type="match status" value="1"/>
</dbReference>
<reference evidence="6 7" key="1">
    <citation type="submission" date="2017-04" db="EMBL/GenBank/DDBJ databases">
        <authorList>
            <person name="Afonso C.L."/>
            <person name="Miller P.J."/>
            <person name="Scott M.A."/>
            <person name="Spackman E."/>
            <person name="Goraichik I."/>
            <person name="Dimitrov K.M."/>
            <person name="Suarez D.L."/>
            <person name="Swayne D.E."/>
        </authorList>
    </citation>
    <scope>NUCLEOTIDE SEQUENCE [LARGE SCALE GENOMIC DNA]</scope>
    <source>
        <strain evidence="6 7">DSM 26133</strain>
    </source>
</reference>
<dbReference type="InterPro" id="IPR015943">
    <property type="entry name" value="WD40/YVTN_repeat-like_dom_sf"/>
</dbReference>
<dbReference type="GO" id="GO:0015979">
    <property type="term" value="P:photosynthesis"/>
    <property type="evidence" value="ECO:0007669"/>
    <property type="project" value="UniProtKB-KW"/>
</dbReference>
<dbReference type="Gene3D" id="2.130.10.10">
    <property type="entry name" value="YVTN repeat-like/Quinoprotein amine dehydrogenase"/>
    <property type="match status" value="2"/>
</dbReference>
<keyword evidence="3" id="KW-0732">Signal</keyword>
<gene>
    <name evidence="6" type="ORF">SAMN04488029_0951</name>
</gene>
<dbReference type="Proteomes" id="UP000192472">
    <property type="component" value="Unassembled WGS sequence"/>
</dbReference>
<organism evidence="6 7">
    <name type="scientific">Reichenbachiella faecimaris</name>
    <dbReference type="NCBI Taxonomy" id="692418"/>
    <lineage>
        <taxon>Bacteria</taxon>
        <taxon>Pseudomonadati</taxon>
        <taxon>Bacteroidota</taxon>
        <taxon>Cytophagia</taxon>
        <taxon>Cytophagales</taxon>
        <taxon>Reichenbachiellaceae</taxon>
        <taxon>Reichenbachiella</taxon>
    </lineage>
</organism>
<dbReference type="EMBL" id="FWYF01000001">
    <property type="protein sequence ID" value="SMD32602.1"/>
    <property type="molecule type" value="Genomic_DNA"/>
</dbReference>
<dbReference type="RefSeq" id="WP_084371255.1">
    <property type="nucleotide sequence ID" value="NZ_FWYF01000001.1"/>
</dbReference>
<dbReference type="STRING" id="692418.SAMN04488029_0951"/>
<evidence type="ECO:0000259" key="5">
    <source>
        <dbReference type="Pfam" id="PF18962"/>
    </source>
</evidence>
<evidence type="ECO:0000256" key="3">
    <source>
        <dbReference type="SAM" id="SignalP"/>
    </source>
</evidence>